<feature type="region of interest" description="Disordered" evidence="3">
    <location>
        <begin position="1"/>
        <end position="63"/>
    </location>
</feature>
<feature type="compositionally biased region" description="Basic and acidic residues" evidence="3">
    <location>
        <begin position="302"/>
        <end position="313"/>
    </location>
</feature>
<dbReference type="GO" id="GO:0005737">
    <property type="term" value="C:cytoplasm"/>
    <property type="evidence" value="ECO:0007669"/>
    <property type="project" value="TreeGrafter"/>
</dbReference>
<evidence type="ECO:0000313" key="5">
    <source>
        <dbReference type="EMBL" id="KAF2144098.1"/>
    </source>
</evidence>
<dbReference type="PANTHER" id="PTHR24346">
    <property type="entry name" value="MAP/MICROTUBULE AFFINITY-REGULATING KINASE"/>
    <property type="match status" value="1"/>
</dbReference>
<evidence type="ECO:0000259" key="4">
    <source>
        <dbReference type="PROSITE" id="PS50011"/>
    </source>
</evidence>
<evidence type="ECO:0000256" key="2">
    <source>
        <dbReference type="ARBA" id="ARBA00022840"/>
    </source>
</evidence>
<gene>
    <name evidence="5" type="ORF">K452DRAFT_223381</name>
</gene>
<keyword evidence="2" id="KW-0067">ATP-binding</keyword>
<feature type="region of interest" description="Disordered" evidence="3">
    <location>
        <begin position="689"/>
        <end position="709"/>
    </location>
</feature>
<dbReference type="GO" id="GO:0004674">
    <property type="term" value="F:protein serine/threonine kinase activity"/>
    <property type="evidence" value="ECO:0007669"/>
    <property type="project" value="TreeGrafter"/>
</dbReference>
<protein>
    <recommendedName>
        <fullName evidence="4">Protein kinase domain-containing protein</fullName>
    </recommendedName>
</protein>
<feature type="domain" description="Protein kinase" evidence="4">
    <location>
        <begin position="374"/>
        <end position="679"/>
    </location>
</feature>
<keyword evidence="1" id="KW-0547">Nucleotide-binding</keyword>
<keyword evidence="6" id="KW-1185">Reference proteome</keyword>
<dbReference type="OrthoDB" id="410920at2759"/>
<evidence type="ECO:0000256" key="3">
    <source>
        <dbReference type="SAM" id="MobiDB-lite"/>
    </source>
</evidence>
<dbReference type="PANTHER" id="PTHR24346:SF110">
    <property type="entry name" value="NON-SPECIFIC SERINE_THREONINE PROTEIN KINASE"/>
    <property type="match status" value="1"/>
</dbReference>
<feature type="region of interest" description="Disordered" evidence="3">
    <location>
        <begin position="280"/>
        <end position="352"/>
    </location>
</feature>
<dbReference type="Pfam" id="PF00069">
    <property type="entry name" value="Pkinase"/>
    <property type="match status" value="1"/>
</dbReference>
<dbReference type="EMBL" id="ML995480">
    <property type="protein sequence ID" value="KAF2144098.1"/>
    <property type="molecule type" value="Genomic_DNA"/>
</dbReference>
<dbReference type="Proteomes" id="UP000799438">
    <property type="component" value="Unassembled WGS sequence"/>
</dbReference>
<sequence>MGEPESLLAKPQGYSPSPDPLPSRPTQQCRVSAAHRHELPTSAVQPPRRLYTDPTNTTDSGVAFDTTFTQNAPLPRVDTAPVYSAIHPHPITAKAHSRSPSSIGLQLQTDFSRLSSRPKDSAVAPSIINTPAEELRGSATAPMDIQKTGLRSNVSAASLASSLSPSSAISSPALGALTDITPLPSPLVMNDSPGPWRRAMVHQRPGSGGSSGTGTVKEDSMTMLSNGTLSPSRTPSKKHKGYSDLMTAAVEANGANMDKNKASHGRNRSLSEYVPEHAYNSRPRNVTVSSGTNAPITEEAESTPHLHREEYLAEQRGLAPASGAAPRRTLPTPPPSNRSSTESEEEEMKDDADMEGIEYLAIRHDPEKKKKKIYRPIRQLGQGTFSKVLLATRQKLASKEIPDESELDPNKLVAIKIVEHGPAGGADEERVELSLKREVEMLKSVHHPSLIRLKAFDCDENQALLVLTYTPGGDLFDLASSGREILTAGLVQRMFAELVGAVRYLHKELIVHRDIKLENVLLNYPVSLLPSIQPPQSHRYPLITLTDLGLSRRIEPASPLLTTRCGSEDYAAPEILLGQEYDGRQTDAWAVGVLLYALMEGRLPFDPPPGKARGRSRAVHRIARCDWMWCRFGDENGDWDESKPETSGWEGARTVVEGLLKKVSRGRLPLEDVEQMEWVREGITVEGGLKIPGEDEGNADVPMTGGATR</sequence>
<dbReference type="InterPro" id="IPR008271">
    <property type="entry name" value="Ser/Thr_kinase_AS"/>
</dbReference>
<feature type="compositionally biased region" description="Polar residues" evidence="3">
    <location>
        <begin position="53"/>
        <end position="63"/>
    </location>
</feature>
<dbReference type="GeneID" id="54294111"/>
<feature type="compositionally biased region" description="Acidic residues" evidence="3">
    <location>
        <begin position="342"/>
        <end position="352"/>
    </location>
</feature>
<evidence type="ECO:0000256" key="1">
    <source>
        <dbReference type="ARBA" id="ARBA00022741"/>
    </source>
</evidence>
<dbReference type="RefSeq" id="XP_033399810.1">
    <property type="nucleotide sequence ID" value="XM_033536615.1"/>
</dbReference>
<dbReference type="InterPro" id="IPR000719">
    <property type="entry name" value="Prot_kinase_dom"/>
</dbReference>
<dbReference type="SUPFAM" id="SSF56112">
    <property type="entry name" value="Protein kinase-like (PK-like)"/>
    <property type="match status" value="1"/>
</dbReference>
<accession>A0A6A6BKC5</accession>
<dbReference type="FunFam" id="1.10.510.10:FF:000640">
    <property type="entry name" value="Serine/threonine-protein kinase PRR1"/>
    <property type="match status" value="1"/>
</dbReference>
<evidence type="ECO:0000313" key="6">
    <source>
        <dbReference type="Proteomes" id="UP000799438"/>
    </source>
</evidence>
<dbReference type="SMART" id="SM00220">
    <property type="entry name" value="S_TKc"/>
    <property type="match status" value="1"/>
</dbReference>
<dbReference type="Gene3D" id="1.10.510.10">
    <property type="entry name" value="Transferase(Phosphotransferase) domain 1"/>
    <property type="match status" value="1"/>
</dbReference>
<reference evidence="5" key="1">
    <citation type="journal article" date="2020" name="Stud. Mycol.">
        <title>101 Dothideomycetes genomes: a test case for predicting lifestyles and emergence of pathogens.</title>
        <authorList>
            <person name="Haridas S."/>
            <person name="Albert R."/>
            <person name="Binder M."/>
            <person name="Bloem J."/>
            <person name="Labutti K."/>
            <person name="Salamov A."/>
            <person name="Andreopoulos B."/>
            <person name="Baker S."/>
            <person name="Barry K."/>
            <person name="Bills G."/>
            <person name="Bluhm B."/>
            <person name="Cannon C."/>
            <person name="Castanera R."/>
            <person name="Culley D."/>
            <person name="Daum C."/>
            <person name="Ezra D."/>
            <person name="Gonzalez J."/>
            <person name="Henrissat B."/>
            <person name="Kuo A."/>
            <person name="Liang C."/>
            <person name="Lipzen A."/>
            <person name="Lutzoni F."/>
            <person name="Magnuson J."/>
            <person name="Mondo S."/>
            <person name="Nolan M."/>
            <person name="Ohm R."/>
            <person name="Pangilinan J."/>
            <person name="Park H.-J."/>
            <person name="Ramirez L."/>
            <person name="Alfaro M."/>
            <person name="Sun H."/>
            <person name="Tritt A."/>
            <person name="Yoshinaga Y."/>
            <person name="Zwiers L.-H."/>
            <person name="Turgeon B."/>
            <person name="Goodwin S."/>
            <person name="Spatafora J."/>
            <person name="Crous P."/>
            <person name="Grigoriev I."/>
        </authorList>
    </citation>
    <scope>NUCLEOTIDE SEQUENCE</scope>
    <source>
        <strain evidence="5">CBS 121167</strain>
    </source>
</reference>
<dbReference type="GO" id="GO:0035556">
    <property type="term" value="P:intracellular signal transduction"/>
    <property type="evidence" value="ECO:0007669"/>
    <property type="project" value="TreeGrafter"/>
</dbReference>
<dbReference type="AlphaFoldDB" id="A0A6A6BKC5"/>
<dbReference type="InterPro" id="IPR011009">
    <property type="entry name" value="Kinase-like_dom_sf"/>
</dbReference>
<name>A0A6A6BKC5_9PEZI</name>
<proteinExistence type="predicted"/>
<organism evidence="5 6">
    <name type="scientific">Aplosporella prunicola CBS 121167</name>
    <dbReference type="NCBI Taxonomy" id="1176127"/>
    <lineage>
        <taxon>Eukaryota</taxon>
        <taxon>Fungi</taxon>
        <taxon>Dikarya</taxon>
        <taxon>Ascomycota</taxon>
        <taxon>Pezizomycotina</taxon>
        <taxon>Dothideomycetes</taxon>
        <taxon>Dothideomycetes incertae sedis</taxon>
        <taxon>Botryosphaeriales</taxon>
        <taxon>Aplosporellaceae</taxon>
        <taxon>Aplosporella</taxon>
    </lineage>
</organism>
<feature type="compositionally biased region" description="Polar residues" evidence="3">
    <location>
        <begin position="282"/>
        <end position="295"/>
    </location>
</feature>
<dbReference type="PROSITE" id="PS00108">
    <property type="entry name" value="PROTEIN_KINASE_ST"/>
    <property type="match status" value="1"/>
</dbReference>
<dbReference type="GO" id="GO:0005524">
    <property type="term" value="F:ATP binding"/>
    <property type="evidence" value="ECO:0007669"/>
    <property type="project" value="UniProtKB-KW"/>
</dbReference>
<dbReference type="PROSITE" id="PS50011">
    <property type="entry name" value="PROTEIN_KINASE_DOM"/>
    <property type="match status" value="1"/>
</dbReference>